<dbReference type="Gene3D" id="3.10.310.10">
    <property type="entry name" value="Diaminopimelate Epimerase, Chain A, domain 1"/>
    <property type="match status" value="2"/>
</dbReference>
<dbReference type="InterPro" id="IPR008794">
    <property type="entry name" value="Pro_racemase_fam"/>
</dbReference>
<dbReference type="Pfam" id="PF05544">
    <property type="entry name" value="Pro_racemase"/>
    <property type="match status" value="1"/>
</dbReference>
<sequence length="354" mass="39373">MNSVALTTIETHTCGEPFRILVSGLPKRLPGNTLLDKRNYIQKNYDHIRKTLMREPRGHYDMFGGFLLDPVDKDLDADASIIFVNPDGYTDQCGHGMISVVTTLIQQGWIDQKKYKLKPELMNITLETTVGAIETEACWNGEKVEFVKFRNTPVFILYEGITVNTSIGKVTGDIVFNGAFNMFIEVDENILAVKPENANAIMNFGFEIKREIKNRDDLKIENKDFPQIKNLHGVDVINTYKKKDISDNTEANQRSCLVLGVKQVDRSPCGSGTAGRTSQLYLKGLINGEHTFVNKSLIGSTLHARVVETGLKANAGEKDACVVEIEGKANILGTSSWIVDFEDKIGLEGFVIGH</sequence>
<evidence type="ECO:0000256" key="1">
    <source>
        <dbReference type="ARBA" id="ARBA00001148"/>
    </source>
</evidence>
<dbReference type="PANTHER" id="PTHR33442:SF1">
    <property type="entry name" value="TRANS-3-HYDROXY-L-PROLINE DEHYDRATASE"/>
    <property type="match status" value="1"/>
</dbReference>
<gene>
    <name evidence="4" type="ORF">C6P40_003917</name>
</gene>
<comment type="catalytic activity">
    <reaction evidence="1">
        <text>trans-3-hydroxy-L-proline = 1-pyrroline-2-carboxylate + H2O</text>
        <dbReference type="Rhea" id="RHEA:10320"/>
        <dbReference type="ChEBI" id="CHEBI:15377"/>
        <dbReference type="ChEBI" id="CHEBI:39785"/>
        <dbReference type="ChEBI" id="CHEBI:57938"/>
        <dbReference type="EC" id="4.2.1.77"/>
    </reaction>
</comment>
<dbReference type="EMBL" id="PUHW01000472">
    <property type="protein sequence ID" value="KAG0686510.1"/>
    <property type="molecule type" value="Genomic_DNA"/>
</dbReference>
<dbReference type="GO" id="GO:0050346">
    <property type="term" value="F:trans-L-3-hydroxyproline dehydratase activity"/>
    <property type="evidence" value="ECO:0007669"/>
    <property type="project" value="UniProtKB-EC"/>
</dbReference>
<reference evidence="4" key="1">
    <citation type="submission" date="2020-11" db="EMBL/GenBank/DDBJ databases">
        <title>Kefir isolates.</title>
        <authorList>
            <person name="Marcisauskas S."/>
            <person name="Kim Y."/>
            <person name="Blasche S."/>
        </authorList>
    </citation>
    <scope>NUCLEOTIDE SEQUENCE</scope>
    <source>
        <strain evidence="4">Olga-1</strain>
    </source>
</reference>
<dbReference type="OrthoDB" id="6409228at2759"/>
<evidence type="ECO:0000313" key="5">
    <source>
        <dbReference type="Proteomes" id="UP000697127"/>
    </source>
</evidence>
<dbReference type="SUPFAM" id="SSF54506">
    <property type="entry name" value="Diaminopimelate epimerase-like"/>
    <property type="match status" value="1"/>
</dbReference>
<organism evidence="4 5">
    <name type="scientific">Pichia californica</name>
    <dbReference type="NCBI Taxonomy" id="460514"/>
    <lineage>
        <taxon>Eukaryota</taxon>
        <taxon>Fungi</taxon>
        <taxon>Dikarya</taxon>
        <taxon>Ascomycota</taxon>
        <taxon>Saccharomycotina</taxon>
        <taxon>Pichiomycetes</taxon>
        <taxon>Pichiales</taxon>
        <taxon>Pichiaceae</taxon>
        <taxon>Pichia</taxon>
    </lineage>
</organism>
<dbReference type="SFLD" id="SFLDS00028">
    <property type="entry name" value="Proline_Racemase"/>
    <property type="match status" value="1"/>
</dbReference>
<dbReference type="PANTHER" id="PTHR33442">
    <property type="entry name" value="TRANS-3-HYDROXY-L-PROLINE DEHYDRATASE"/>
    <property type="match status" value="1"/>
</dbReference>
<dbReference type="AlphaFoldDB" id="A0A9P7BDY1"/>
<dbReference type="PIRSF" id="PIRSF029792">
    <property type="entry name" value="Pro_racemase"/>
    <property type="match status" value="1"/>
</dbReference>
<evidence type="ECO:0000313" key="4">
    <source>
        <dbReference type="EMBL" id="KAG0686510.1"/>
    </source>
</evidence>
<protein>
    <recommendedName>
        <fullName evidence="3">trans-L-3-hydroxyproline dehydratase</fullName>
        <ecNumber evidence="3">4.2.1.77</ecNumber>
    </recommendedName>
</protein>
<dbReference type="EC" id="4.2.1.77" evidence="3"/>
<name>A0A9P7BDY1_9ASCO</name>
<dbReference type="Proteomes" id="UP000697127">
    <property type="component" value="Unassembled WGS sequence"/>
</dbReference>
<comment type="caution">
    <text evidence="4">The sequence shown here is derived from an EMBL/GenBank/DDBJ whole genome shotgun (WGS) entry which is preliminary data.</text>
</comment>
<comment type="similarity">
    <text evidence="2">Belongs to the proline racemase family.</text>
</comment>
<accession>A0A9P7BDY1</accession>
<evidence type="ECO:0000256" key="3">
    <source>
        <dbReference type="ARBA" id="ARBA00013105"/>
    </source>
</evidence>
<keyword evidence="5" id="KW-1185">Reference proteome</keyword>
<evidence type="ECO:0000256" key="2">
    <source>
        <dbReference type="ARBA" id="ARBA00007529"/>
    </source>
</evidence>
<proteinExistence type="inferred from homology"/>